<gene>
    <name evidence="1" type="ORF">SMRZ_LOCUS6580</name>
</gene>
<evidence type="ECO:0000313" key="2">
    <source>
        <dbReference type="Proteomes" id="UP000277204"/>
    </source>
</evidence>
<dbReference type="AlphaFoldDB" id="A0A183LS05"/>
<reference evidence="1 2" key="1">
    <citation type="submission" date="2018-11" db="EMBL/GenBank/DDBJ databases">
        <authorList>
            <consortium name="Pathogen Informatics"/>
        </authorList>
    </citation>
    <scope>NUCLEOTIDE SEQUENCE [LARGE SCALE GENOMIC DNA]</scope>
    <source>
        <strain evidence="1 2">Zambia</strain>
    </source>
</reference>
<accession>A0A183LS05</accession>
<name>A0A183LS05_9TREM</name>
<sequence>MEEGNVPCTSSVISHVVTETENVFLNTLYLIAFQSIEALKCAIRTYGRSTYCHYVVRDSHFHRDRKSYVKFVCWRNGRRTPSGSSQPIRQRR</sequence>
<organism evidence="1 2">
    <name type="scientific">Schistosoma margrebowiei</name>
    <dbReference type="NCBI Taxonomy" id="48269"/>
    <lineage>
        <taxon>Eukaryota</taxon>
        <taxon>Metazoa</taxon>
        <taxon>Spiralia</taxon>
        <taxon>Lophotrochozoa</taxon>
        <taxon>Platyhelminthes</taxon>
        <taxon>Trematoda</taxon>
        <taxon>Digenea</taxon>
        <taxon>Strigeidida</taxon>
        <taxon>Schistosomatoidea</taxon>
        <taxon>Schistosomatidae</taxon>
        <taxon>Schistosoma</taxon>
    </lineage>
</organism>
<proteinExistence type="predicted"/>
<keyword evidence="2" id="KW-1185">Reference proteome</keyword>
<protein>
    <submittedName>
        <fullName evidence="1">Uncharacterized protein</fullName>
    </submittedName>
</protein>
<evidence type="ECO:0000313" key="1">
    <source>
        <dbReference type="EMBL" id="VDO71915.1"/>
    </source>
</evidence>
<dbReference type="Proteomes" id="UP000277204">
    <property type="component" value="Unassembled WGS sequence"/>
</dbReference>
<dbReference type="EMBL" id="UZAI01002473">
    <property type="protein sequence ID" value="VDO71915.1"/>
    <property type="molecule type" value="Genomic_DNA"/>
</dbReference>